<protein>
    <submittedName>
        <fullName evidence="2">Uncharacterized protein</fullName>
    </submittedName>
</protein>
<dbReference type="AlphaFoldDB" id="A0A9P0DKP3"/>
<keyword evidence="1" id="KW-0175">Coiled coil</keyword>
<name>A0A9P0DKP3_9CUCU</name>
<feature type="coiled-coil region" evidence="1">
    <location>
        <begin position="115"/>
        <end position="196"/>
    </location>
</feature>
<reference evidence="2" key="1">
    <citation type="submission" date="2022-01" db="EMBL/GenBank/DDBJ databases">
        <authorList>
            <person name="King R."/>
        </authorList>
    </citation>
    <scope>NUCLEOTIDE SEQUENCE</scope>
</reference>
<dbReference type="Proteomes" id="UP001152799">
    <property type="component" value="Chromosome 2"/>
</dbReference>
<gene>
    <name evidence="2" type="ORF">CEUTPL_LOCUS5459</name>
</gene>
<proteinExistence type="predicted"/>
<dbReference type="EMBL" id="OU892278">
    <property type="protein sequence ID" value="CAH1126618.1"/>
    <property type="molecule type" value="Genomic_DNA"/>
</dbReference>
<accession>A0A9P0DKP3</accession>
<evidence type="ECO:0000256" key="1">
    <source>
        <dbReference type="SAM" id="Coils"/>
    </source>
</evidence>
<evidence type="ECO:0000313" key="2">
    <source>
        <dbReference type="EMBL" id="CAH1126618.1"/>
    </source>
</evidence>
<organism evidence="2 3">
    <name type="scientific">Ceutorhynchus assimilis</name>
    <name type="common">cabbage seed weevil</name>
    <dbReference type="NCBI Taxonomy" id="467358"/>
    <lineage>
        <taxon>Eukaryota</taxon>
        <taxon>Metazoa</taxon>
        <taxon>Ecdysozoa</taxon>
        <taxon>Arthropoda</taxon>
        <taxon>Hexapoda</taxon>
        <taxon>Insecta</taxon>
        <taxon>Pterygota</taxon>
        <taxon>Neoptera</taxon>
        <taxon>Endopterygota</taxon>
        <taxon>Coleoptera</taxon>
        <taxon>Polyphaga</taxon>
        <taxon>Cucujiformia</taxon>
        <taxon>Curculionidae</taxon>
        <taxon>Ceutorhynchinae</taxon>
        <taxon>Ceutorhynchus</taxon>
    </lineage>
</organism>
<evidence type="ECO:0000313" key="3">
    <source>
        <dbReference type="Proteomes" id="UP001152799"/>
    </source>
</evidence>
<sequence length="208" mass="23585">MEMDESARAVILLLDRTNSQEVTKAEKFQIVEKMKQKTKKLQKRCSISAAAVYREELERGIKKQRNSIVFETVTGSHQISLCSCDNIKAANTEQGNSEAAIAETKAKCTEISINAEKELFQLNDLQEDKIAAQRENYQQLTERSQELNQDLRKESAMPKSPMCIGISGLDCSRETAENLAKKLNDFQNSTKTTQEKIKKLDSIISRYE</sequence>
<keyword evidence="3" id="KW-1185">Reference proteome</keyword>